<name>A0A915AME7_PARUN</name>
<evidence type="ECO:0000313" key="1">
    <source>
        <dbReference type="Proteomes" id="UP000887569"/>
    </source>
</evidence>
<organism evidence="1 2">
    <name type="scientific">Parascaris univalens</name>
    <name type="common">Nematode worm</name>
    <dbReference type="NCBI Taxonomy" id="6257"/>
    <lineage>
        <taxon>Eukaryota</taxon>
        <taxon>Metazoa</taxon>
        <taxon>Ecdysozoa</taxon>
        <taxon>Nematoda</taxon>
        <taxon>Chromadorea</taxon>
        <taxon>Rhabditida</taxon>
        <taxon>Spirurina</taxon>
        <taxon>Ascaridomorpha</taxon>
        <taxon>Ascaridoidea</taxon>
        <taxon>Ascarididae</taxon>
        <taxon>Parascaris</taxon>
    </lineage>
</organism>
<accession>A0A915AME7</accession>
<dbReference type="AlphaFoldDB" id="A0A915AME7"/>
<evidence type="ECO:0000313" key="2">
    <source>
        <dbReference type="WBParaSite" id="PgR010_g213_t01"/>
    </source>
</evidence>
<dbReference type="WBParaSite" id="PgR010_g213_t01">
    <property type="protein sequence ID" value="PgR010_g213_t01"/>
    <property type="gene ID" value="PgR010_g213"/>
</dbReference>
<protein>
    <submittedName>
        <fullName evidence="2">Uncharacterized protein</fullName>
    </submittedName>
</protein>
<reference evidence="2" key="1">
    <citation type="submission" date="2022-11" db="UniProtKB">
        <authorList>
            <consortium name="WormBaseParasite"/>
        </authorList>
    </citation>
    <scope>IDENTIFICATION</scope>
</reference>
<keyword evidence="1" id="KW-1185">Reference proteome</keyword>
<dbReference type="Proteomes" id="UP000887569">
    <property type="component" value="Unplaced"/>
</dbReference>
<sequence length="150" mass="17060">SSSLSEPDRFKGEGDIWRTFASSPRSGGFPKPFARRGLIESELAGHNLLGRAPDLRRWWCKNESAASPFANSPKAPLLHWGLGYTPGVVMANFSVHCSSSSGDRCFDIEGFVEQKSRFLKYFPFESNRLRLYLFFQINHSQPYSSHFQKH</sequence>
<proteinExistence type="predicted"/>